<comment type="caution">
    <text evidence="1">The sequence shown here is derived from an EMBL/GenBank/DDBJ whole genome shotgun (WGS) entry which is preliminary data.</text>
</comment>
<dbReference type="AlphaFoldDB" id="A0A8S9ZZ69"/>
<proteinExistence type="predicted"/>
<gene>
    <name evidence="1" type="ORF">Mgra_00001600</name>
</gene>
<evidence type="ECO:0000313" key="2">
    <source>
        <dbReference type="Proteomes" id="UP000605970"/>
    </source>
</evidence>
<keyword evidence="2" id="KW-1185">Reference proteome</keyword>
<reference evidence="1" key="1">
    <citation type="journal article" date="2020" name="Ecol. Evol.">
        <title>Genome structure and content of the rice root-knot nematode (Meloidogyne graminicola).</title>
        <authorList>
            <person name="Phan N.T."/>
            <person name="Danchin E.G.J."/>
            <person name="Klopp C."/>
            <person name="Perfus-Barbeoch L."/>
            <person name="Kozlowski D.K."/>
            <person name="Koutsovoulos G.D."/>
            <person name="Lopez-Roques C."/>
            <person name="Bouchez O."/>
            <person name="Zahm M."/>
            <person name="Besnard G."/>
            <person name="Bellafiore S."/>
        </authorList>
    </citation>
    <scope>NUCLEOTIDE SEQUENCE</scope>
    <source>
        <strain evidence="1">VN-18</strain>
    </source>
</reference>
<evidence type="ECO:0000313" key="1">
    <source>
        <dbReference type="EMBL" id="KAF7639074.1"/>
    </source>
</evidence>
<protein>
    <submittedName>
        <fullName evidence="1">Uncharacterized protein</fullName>
    </submittedName>
</protein>
<accession>A0A8S9ZZ69</accession>
<sequence length="66" mass="7852">MKSPNIKTNKINLLPNELLEDIFKAINTENNIWNNWKKEWCKYAANLMKTTKYIYEIVGKSFSARK</sequence>
<name>A0A8S9ZZ69_9BILA</name>
<dbReference type="Proteomes" id="UP000605970">
    <property type="component" value="Unassembled WGS sequence"/>
</dbReference>
<dbReference type="EMBL" id="JABEBT010000008">
    <property type="protein sequence ID" value="KAF7639074.1"/>
    <property type="molecule type" value="Genomic_DNA"/>
</dbReference>
<organism evidence="1 2">
    <name type="scientific">Meloidogyne graminicola</name>
    <dbReference type="NCBI Taxonomy" id="189291"/>
    <lineage>
        <taxon>Eukaryota</taxon>
        <taxon>Metazoa</taxon>
        <taxon>Ecdysozoa</taxon>
        <taxon>Nematoda</taxon>
        <taxon>Chromadorea</taxon>
        <taxon>Rhabditida</taxon>
        <taxon>Tylenchina</taxon>
        <taxon>Tylenchomorpha</taxon>
        <taxon>Tylenchoidea</taxon>
        <taxon>Meloidogynidae</taxon>
        <taxon>Meloidogyninae</taxon>
        <taxon>Meloidogyne</taxon>
    </lineage>
</organism>